<comment type="subcellular location">
    <subcellularLocation>
        <location evidence="1">Endomembrane system</location>
    </subcellularLocation>
</comment>
<feature type="coiled-coil region" evidence="2">
    <location>
        <begin position="225"/>
        <end position="285"/>
    </location>
</feature>
<proteinExistence type="predicted"/>
<dbReference type="GO" id="GO:0012505">
    <property type="term" value="C:endomembrane system"/>
    <property type="evidence" value="ECO:0007669"/>
    <property type="project" value="UniProtKB-SubCell"/>
</dbReference>
<evidence type="ECO:0000256" key="1">
    <source>
        <dbReference type="ARBA" id="ARBA00004308"/>
    </source>
</evidence>
<reference evidence="4" key="1">
    <citation type="submission" date="2021-01" db="EMBL/GenBank/DDBJ databases">
        <title>Fulvivirga kasyanovii gen. nov., sp nov., a novel member of the phylum Bacteroidetes isolated from seawater in a mussel farm.</title>
        <authorList>
            <person name="Zhao L.-H."/>
            <person name="Wang Z.-J."/>
        </authorList>
    </citation>
    <scope>NUCLEOTIDE SEQUENCE</scope>
    <source>
        <strain evidence="4">2943</strain>
    </source>
</reference>
<dbReference type="InterPro" id="IPR027705">
    <property type="entry name" value="Flotillin_fam"/>
</dbReference>
<dbReference type="Gene3D" id="3.30.479.30">
    <property type="entry name" value="Band 7 domain"/>
    <property type="match status" value="1"/>
</dbReference>
<dbReference type="AlphaFoldDB" id="A0A937K0B7"/>
<keyword evidence="3" id="KW-1133">Transmembrane helix</keyword>
<keyword evidence="3" id="KW-0812">Transmembrane</keyword>
<dbReference type="Proteomes" id="UP000659388">
    <property type="component" value="Unassembled WGS sequence"/>
</dbReference>
<name>A0A937K0B7_9BACT</name>
<gene>
    <name evidence="4" type="ORF">JL102_08445</name>
</gene>
<accession>A0A937K0B7</accession>
<evidence type="ECO:0000313" key="5">
    <source>
        <dbReference type="Proteomes" id="UP000659388"/>
    </source>
</evidence>
<keyword evidence="5" id="KW-1185">Reference proteome</keyword>
<comment type="caution">
    <text evidence="4">The sequence shown here is derived from an EMBL/GenBank/DDBJ whole genome shotgun (WGS) entry which is preliminary data.</text>
</comment>
<dbReference type="PANTHER" id="PTHR13806">
    <property type="entry name" value="FLOTILLIN-RELATED"/>
    <property type="match status" value="1"/>
</dbReference>
<evidence type="ECO:0000313" key="4">
    <source>
        <dbReference type="EMBL" id="MBL3656156.1"/>
    </source>
</evidence>
<protein>
    <submittedName>
        <fullName evidence="4">Flotillin family protein</fullName>
    </submittedName>
</protein>
<keyword evidence="3" id="KW-0472">Membrane</keyword>
<dbReference type="RefSeq" id="WP_202243950.1">
    <property type="nucleotide sequence ID" value="NZ_JAESIY010000004.1"/>
</dbReference>
<dbReference type="PANTHER" id="PTHR13806:SF31">
    <property type="entry name" value="FLOTILLIN-LIKE PROTEIN 1-RELATED"/>
    <property type="match status" value="1"/>
</dbReference>
<dbReference type="GO" id="GO:0005886">
    <property type="term" value="C:plasma membrane"/>
    <property type="evidence" value="ECO:0007669"/>
    <property type="project" value="TreeGrafter"/>
</dbReference>
<dbReference type="EMBL" id="JAESIY010000004">
    <property type="protein sequence ID" value="MBL3656156.1"/>
    <property type="molecule type" value="Genomic_DNA"/>
</dbReference>
<keyword evidence="2" id="KW-0175">Coiled coil</keyword>
<organism evidence="4 5">
    <name type="scientific">Fulvivirga sediminis</name>
    <dbReference type="NCBI Taxonomy" id="2803949"/>
    <lineage>
        <taxon>Bacteria</taxon>
        <taxon>Pseudomonadati</taxon>
        <taxon>Bacteroidota</taxon>
        <taxon>Cytophagia</taxon>
        <taxon>Cytophagales</taxon>
        <taxon>Fulvivirgaceae</taxon>
        <taxon>Fulvivirga</taxon>
    </lineage>
</organism>
<evidence type="ECO:0000256" key="2">
    <source>
        <dbReference type="SAM" id="Coils"/>
    </source>
</evidence>
<feature type="transmembrane region" description="Helical" evidence="3">
    <location>
        <begin position="6"/>
        <end position="24"/>
    </location>
</feature>
<evidence type="ECO:0000256" key="3">
    <source>
        <dbReference type="SAM" id="Phobius"/>
    </source>
</evidence>
<sequence length="721" mass="79245">MLSSIYTAILVVGLVLLAIVVVIVKMYKKAVQGEALIKTGQGGAKVSFSGIFIVPVIHKLEIMDITLKSLTISRLGKDGLICKDNMRADIKVSFFIRVNKTTEDVIHVAQSIGCKRASDIDQLEMLFDAKFSEALKTVGKHFEFVELYNSRAAFKERILDEIGTDLNGYILDDCAIDYVEQTSIHDLNESNILDAQGIKKIIELTSTEKIKSNLIEREKEKTIKKQDVEARETILELEKQQTEKEEQQRREIENIRSRESAEIEKVRQENEMKAAQARIATEEEVGVAEENKLRQIVVALKNKEKTEAVETERVEQARALEATERERVVELARIDKEKSLEVERRNIQEVIRERVTVEKATVAEEEKIKDTRAQAEADRNKMVAITIAEQKAEEALVQEIKAAEAARQAADSLAKKSLIDAEAEKAAANHKAEAIKTLADAEAAQKAAIGMSEAQVMSAKAEAKEKEGESEASVIEMKADAEAKGIRLKAIAQSEADEKLGFVAAKVTREKGTADAEVTEVKAVADEKKGMAEARVMAEKFKADAEGIKQKAAAMKALDGAGVEHEEFKLKLEKDRVIELAQIDVSKHIAEAQALVLAEAMKSAKIDIIGGESMFFNQIAGSVAKGKSIDAFINGSEVATDVKSAFLSTDGGSSFKENVGELLKSFNLTSEDVKNITISALLFKMMGSTQDDSVKNSLRQMMSVAKSAGLDNETPRTLGLI</sequence>
<dbReference type="InterPro" id="IPR036013">
    <property type="entry name" value="Band_7/SPFH_dom_sf"/>
</dbReference>
<dbReference type="SUPFAM" id="SSF117892">
    <property type="entry name" value="Band 7/SPFH domain"/>
    <property type="match status" value="1"/>
</dbReference>